<keyword evidence="2" id="KW-0472">Membrane</keyword>
<dbReference type="InterPro" id="IPR004147">
    <property type="entry name" value="ABC1_dom"/>
</dbReference>
<evidence type="ECO:0000256" key="2">
    <source>
        <dbReference type="SAM" id="Phobius"/>
    </source>
</evidence>
<dbReference type="Gene3D" id="1.10.510.10">
    <property type="entry name" value="Transferase(Phosphotransferase) domain 1"/>
    <property type="match status" value="1"/>
</dbReference>
<dbReference type="RefSeq" id="WP_111063554.1">
    <property type="nucleotide sequence ID" value="NZ_JBHUCU010000017.1"/>
</dbReference>
<dbReference type="SUPFAM" id="SSF56112">
    <property type="entry name" value="Protein kinase-like (PK-like)"/>
    <property type="match status" value="1"/>
</dbReference>
<evidence type="ECO:0000313" key="5">
    <source>
        <dbReference type="Proteomes" id="UP000249248"/>
    </source>
</evidence>
<evidence type="ECO:0000259" key="3">
    <source>
        <dbReference type="Pfam" id="PF03109"/>
    </source>
</evidence>
<dbReference type="PANTHER" id="PTHR10566:SF113">
    <property type="entry name" value="PROTEIN ACTIVITY OF BC1 COMPLEX KINASE 7, CHLOROPLASTIC"/>
    <property type="match status" value="1"/>
</dbReference>
<keyword evidence="2" id="KW-0812">Transmembrane</keyword>
<dbReference type="EMBL" id="QKSB01000007">
    <property type="protein sequence ID" value="PZE16538.1"/>
    <property type="molecule type" value="Genomic_DNA"/>
</dbReference>
<dbReference type="Pfam" id="PF03109">
    <property type="entry name" value="ABC1"/>
    <property type="match status" value="1"/>
</dbReference>
<dbReference type="OrthoDB" id="9795390at2"/>
<organism evidence="4 5">
    <name type="scientific">Putridiphycobacter roseus</name>
    <dbReference type="NCBI Taxonomy" id="2219161"/>
    <lineage>
        <taxon>Bacteria</taxon>
        <taxon>Pseudomonadati</taxon>
        <taxon>Bacteroidota</taxon>
        <taxon>Flavobacteriia</taxon>
        <taxon>Flavobacteriales</taxon>
        <taxon>Crocinitomicaceae</taxon>
        <taxon>Putridiphycobacter</taxon>
    </lineage>
</organism>
<keyword evidence="5" id="KW-1185">Reference proteome</keyword>
<comment type="caution">
    <text evidence="4">The sequence shown here is derived from an EMBL/GenBank/DDBJ whole genome shotgun (WGS) entry which is preliminary data.</text>
</comment>
<keyword evidence="2" id="KW-1133">Transmembrane helix</keyword>
<comment type="similarity">
    <text evidence="1">Belongs to the protein kinase superfamily. ADCK protein kinase family.</text>
</comment>
<sequence length="543" mass="61657">MILKVSKRKKTAYYTAFRIGFSYLFLSFFKRFYRVGSFEEKLSKLHSKNALLLKEKIIDLNGLFIKIGQLISVMSSVLPKAYGEAMESLQDKAPVSNFERVKPVLTAALNESIDNVFKTFDETPIASASIGQVHKATLFSGETVAVKVQHPYISTIANLDLDIIENLFKMMNRFFTFNGLDTVYTQVKIMILEELDYQHEADSMVIIKQNIADIEGVKVPKVFTAYSTKNVLVTEFCAGVKITDAEKIGAFNMDEICDKLLFTYCEMMLKNGFYHADPHPGNLLLNENGEIVILDFGAVGTLSKATRFEIPKLLQAVLANDEEKVLISMQKLGFLSRDNNKERVAAKIIAALQSFINSGVKMEDMDYQTIKNSEMEDLRKELSLKELTATFDVPKDWILLERTILLLLGVCNTIHPNYNPIDTVKPYLKNMILSKEYLGDFIKEGIKNQANIIFSLPSRLDTVLRKANKGEIEFEIKSLPKSAQKLYLVIQQFIFGLFGILAFVMAYNSNENGNKAYEKWFLVIAMVSLLLFIYVLFKGRTNR</sequence>
<evidence type="ECO:0000313" key="4">
    <source>
        <dbReference type="EMBL" id="PZE16538.1"/>
    </source>
</evidence>
<feature type="transmembrane region" description="Helical" evidence="2">
    <location>
        <begin position="486"/>
        <end position="508"/>
    </location>
</feature>
<name>A0A2W1NPJ1_9FLAO</name>
<proteinExistence type="inferred from homology"/>
<gene>
    <name evidence="4" type="ORF">DNU06_11825</name>
</gene>
<dbReference type="PANTHER" id="PTHR10566">
    <property type="entry name" value="CHAPERONE-ACTIVITY OF BC1 COMPLEX CABC1 -RELATED"/>
    <property type="match status" value="1"/>
</dbReference>
<evidence type="ECO:0000256" key="1">
    <source>
        <dbReference type="ARBA" id="ARBA00009670"/>
    </source>
</evidence>
<dbReference type="CDD" id="cd05121">
    <property type="entry name" value="ABC1_ADCK3-like"/>
    <property type="match status" value="1"/>
</dbReference>
<dbReference type="Proteomes" id="UP000249248">
    <property type="component" value="Unassembled WGS sequence"/>
</dbReference>
<feature type="domain" description="ABC1 atypical kinase-like" evidence="3">
    <location>
        <begin position="89"/>
        <end position="326"/>
    </location>
</feature>
<protein>
    <recommendedName>
        <fullName evidence="3">ABC1 atypical kinase-like domain-containing protein</fullName>
    </recommendedName>
</protein>
<dbReference type="AlphaFoldDB" id="A0A2W1NPJ1"/>
<accession>A0A2W1NPJ1</accession>
<feature type="transmembrane region" description="Helical" evidence="2">
    <location>
        <begin position="520"/>
        <end position="537"/>
    </location>
</feature>
<feature type="transmembrane region" description="Helical" evidence="2">
    <location>
        <begin position="12"/>
        <end position="29"/>
    </location>
</feature>
<dbReference type="InterPro" id="IPR050154">
    <property type="entry name" value="UbiB_kinase"/>
</dbReference>
<dbReference type="InterPro" id="IPR011009">
    <property type="entry name" value="Kinase-like_dom_sf"/>
</dbReference>
<reference evidence="4 5" key="1">
    <citation type="submission" date="2018-06" db="EMBL/GenBank/DDBJ databases">
        <title>The draft genome sequence of Crocinitomix sp. SM1701.</title>
        <authorList>
            <person name="Zhang X."/>
        </authorList>
    </citation>
    <scope>NUCLEOTIDE SEQUENCE [LARGE SCALE GENOMIC DNA]</scope>
    <source>
        <strain evidence="4 5">SM1701</strain>
    </source>
</reference>